<sequence length="1064" mass="120048">MNKEVLERGFADMKEKSRGGLSKGMSFLRSAAASHVLNTTANGIETDQQTQQDSTENGTLPATNGEKPSYDQLLSLSMKLTRQNKLMKAQMQKSQTQIQGFIALQTNYETLSTFVKDSVGIDLSLCGEEDSNSSADSKSILRNNRLEELYASKLALDAKNLRKEMDESQKSVASVPSQAVDARSTVASNEYDEIDLFSALSPRASTANKSEVYTSNDLVETTEKDELVTLRRRLEELKETLEQSNQEKRALEDKMRERQSETGLILLKLSEANEKLKSSHKAFDESESVLYGLLPSISEALVEQLEAIASSTVTMKKLQHDKSDEAIASQCYASELSETNVQHKGDSCVLSGDTGDLDIVEQLCTAVTQFKEVCGMANEEILSRAINREGLLAGTRQTWADQGNNLEEKMGIVGRREEEAMPRQLITAEEGKDQHGNGMRILEDRLLGIMNQNERLRRENEKFQLAMEESTQLTQTQLEKLRQHYLEVMEETQELNRKLVIEKDYFQNKLEILAGELDEACRRNEIGTAKLEETHANAEEIIQQNVELTTKNTYLTQEVDDLRDDLDTATKALESHAELAEKEGDLRKKSEAIQESLERENIAIRDELTKELESVKKEKNATITRFQQERNAVTEKLNEVSIQNEEHRWRSEALQTSLSKSDALVQELEAHLSEISVAKAEVETQLSETKKSLSEKLAFATRLQTEHMGIAGKHAEQAAIIENALREAATANNAKRDAEANLEVLRETMNEVLHDRDEALRQKRQAEDEMEALKRRLSDQLIEVAQQHQIAMENEKKKMQIEIARIEMEGKTKSKLARHVVSEKESEIKILQTRVAELEEDVRSGGADHRKILEFAQLQACRDAESIANASEIQHLHHKLATKEDQMQTLVEDLTRKDKELARMMQNQRRDGVNMEYLKNIIVQYITFRPGSSQQRRLLPVISTLLQFTHGDLKEIKSACGRRSSWSSWAAIEKHKPLTSRSLSKLSNSDHPETYLTPTRAAHGQETTDASQRLSMLADIRETGTLEASPTSSRASSFDLPSGLQHYVDAEDASPLHVFESTDF</sequence>
<dbReference type="SMART" id="SM00755">
    <property type="entry name" value="Grip"/>
    <property type="match status" value="1"/>
</dbReference>
<feature type="coiled-coil region" evidence="1">
    <location>
        <begin position="721"/>
        <end position="841"/>
    </location>
</feature>
<dbReference type="InterPro" id="IPR000237">
    <property type="entry name" value="GRIP_dom"/>
</dbReference>
<protein>
    <submittedName>
        <fullName evidence="4">Uncharacterized protein AlNc14C453G11744</fullName>
    </submittedName>
</protein>
<dbReference type="PROSITE" id="PS50913">
    <property type="entry name" value="GRIP"/>
    <property type="match status" value="1"/>
</dbReference>
<evidence type="ECO:0000256" key="1">
    <source>
        <dbReference type="SAM" id="Coils"/>
    </source>
</evidence>
<dbReference type="Pfam" id="PF01465">
    <property type="entry name" value="GRIP"/>
    <property type="match status" value="1"/>
</dbReference>
<reference evidence="4" key="2">
    <citation type="submission" date="2011-02" db="EMBL/GenBank/DDBJ databases">
        <authorList>
            <person name="MacLean D."/>
        </authorList>
    </citation>
    <scope>NUCLEOTIDE SEQUENCE</scope>
</reference>
<feature type="coiled-coil region" evidence="1">
    <location>
        <begin position="220"/>
        <end position="261"/>
    </location>
</feature>
<feature type="domain" description="GRIP" evidence="3">
    <location>
        <begin position="908"/>
        <end position="959"/>
    </location>
</feature>
<evidence type="ECO:0000259" key="3">
    <source>
        <dbReference type="PROSITE" id="PS50913"/>
    </source>
</evidence>
<organism evidence="4">
    <name type="scientific">Albugo laibachii Nc14</name>
    <dbReference type="NCBI Taxonomy" id="890382"/>
    <lineage>
        <taxon>Eukaryota</taxon>
        <taxon>Sar</taxon>
        <taxon>Stramenopiles</taxon>
        <taxon>Oomycota</taxon>
        <taxon>Peronosporomycetes</taxon>
        <taxon>Albuginales</taxon>
        <taxon>Albuginaceae</taxon>
        <taxon>Albugo</taxon>
    </lineage>
</organism>
<gene>
    <name evidence="4" type="primary">AlNc14C453G11744</name>
    <name evidence="4" type="ORF">ALNC14_132280</name>
</gene>
<evidence type="ECO:0000256" key="2">
    <source>
        <dbReference type="SAM" id="MobiDB-lite"/>
    </source>
</evidence>
<keyword evidence="1" id="KW-0175">Coiled coil</keyword>
<dbReference type="EMBL" id="FR824496">
    <property type="protein sequence ID" value="CCA27084.1"/>
    <property type="molecule type" value="Genomic_DNA"/>
</dbReference>
<dbReference type="AlphaFoldDB" id="F0X003"/>
<feature type="region of interest" description="Disordered" evidence="2">
    <location>
        <begin position="42"/>
        <end position="68"/>
    </location>
</feature>
<feature type="coiled-coil region" evidence="1">
    <location>
        <begin position="439"/>
        <end position="498"/>
    </location>
</feature>
<feature type="region of interest" description="Disordered" evidence="2">
    <location>
        <begin position="980"/>
        <end position="1011"/>
    </location>
</feature>
<feature type="coiled-coil region" evidence="1">
    <location>
        <begin position="880"/>
        <end position="911"/>
    </location>
</feature>
<dbReference type="HOGENOM" id="CLU_268278_0_0_1"/>
<feature type="coiled-coil region" evidence="1">
    <location>
        <begin position="531"/>
        <end position="685"/>
    </location>
</feature>
<evidence type="ECO:0000313" key="4">
    <source>
        <dbReference type="EMBL" id="CCA27084.1"/>
    </source>
</evidence>
<proteinExistence type="predicted"/>
<name>F0X003_9STRA</name>
<accession>F0X003</accession>
<reference evidence="4" key="1">
    <citation type="journal article" date="2011" name="PLoS Biol.">
        <title>Gene gain and loss during evolution of obligate parasitism in the white rust pathogen of Arabidopsis thaliana.</title>
        <authorList>
            <person name="Kemen E."/>
            <person name="Gardiner A."/>
            <person name="Schultz-Larsen T."/>
            <person name="Kemen A.C."/>
            <person name="Balmuth A.L."/>
            <person name="Robert-Seilaniantz A."/>
            <person name="Bailey K."/>
            <person name="Holub E."/>
            <person name="Studholme D.J."/>
            <person name="Maclean D."/>
            <person name="Jones J.D."/>
        </authorList>
    </citation>
    <scope>NUCLEOTIDE SEQUENCE</scope>
</reference>
<dbReference type="Gene3D" id="1.10.220.60">
    <property type="entry name" value="GRIP domain"/>
    <property type="match status" value="1"/>
</dbReference>